<sequence length="292" mass="32230">MTQGPSMTAAGEAQKRFEVNRLLAIERQKNFPHLAMLNLTNATGGVLTPEMARVFLEGGMEMAHQIMTESLRTGILLYDVPNAIFRNNYVPYNPYLAAYLQGTTTWLEASAHIGLDGLGTALTVAPFVKNLAQLRKMSAPAARGSLLGHTEWVPDPRRAGTATRELQALEATYTRETGLKPDLARRRPLGETRDAGFDPETGKIFVYDDVPPAFRDGYLAEELHHYQRVRDAGHLGKSLAEIEKIDPGFAVRMEADVLGRVRGAGFIPYDPRHYAPYTDVPRPVGVAGDTKR</sequence>
<reference evidence="1" key="1">
    <citation type="submission" date="2019-04" db="EMBL/GenBank/DDBJ databases">
        <authorList>
            <consortium name="Science for Life Laboratories"/>
        </authorList>
    </citation>
    <scope>NUCLEOTIDE SEQUENCE</scope>
    <source>
        <strain evidence="1">MBLW1</strain>
    </source>
</reference>
<accession>A0A6C2YIA8</accession>
<gene>
    <name evidence="1" type="ORF">GMBLW1_31550</name>
</gene>
<dbReference type="EMBL" id="LR593887">
    <property type="protein sequence ID" value="VTR97028.1"/>
    <property type="molecule type" value="Genomic_DNA"/>
</dbReference>
<keyword evidence="2" id="KW-1185">Reference proteome</keyword>
<protein>
    <submittedName>
        <fullName evidence="1">Uncharacterized protein</fullName>
    </submittedName>
</protein>
<organism evidence="1">
    <name type="scientific">Tuwongella immobilis</name>
    <dbReference type="NCBI Taxonomy" id="692036"/>
    <lineage>
        <taxon>Bacteria</taxon>
        <taxon>Pseudomonadati</taxon>
        <taxon>Planctomycetota</taxon>
        <taxon>Planctomycetia</taxon>
        <taxon>Gemmatales</taxon>
        <taxon>Gemmataceae</taxon>
        <taxon>Tuwongella</taxon>
    </lineage>
</organism>
<dbReference type="Proteomes" id="UP000464378">
    <property type="component" value="Chromosome"/>
</dbReference>
<evidence type="ECO:0000313" key="1">
    <source>
        <dbReference type="EMBL" id="VIP00805.1"/>
    </source>
</evidence>
<dbReference type="KEGG" id="tim:GMBLW1_31550"/>
<name>A0A6C2YIA8_9BACT</name>
<evidence type="ECO:0000313" key="2">
    <source>
        <dbReference type="Proteomes" id="UP000464378"/>
    </source>
</evidence>
<dbReference type="InParanoid" id="A0A6C2YIA8"/>
<dbReference type="AlphaFoldDB" id="A0A6C2YIA8"/>
<proteinExistence type="predicted"/>
<dbReference type="EMBL" id="LR586016">
    <property type="protein sequence ID" value="VIP00805.1"/>
    <property type="molecule type" value="Genomic_DNA"/>
</dbReference>